<dbReference type="PANTHER" id="PTHR11085">
    <property type="entry name" value="NAD-DEPENDENT PROTEIN DEACYLASE SIRTUIN-5, MITOCHONDRIAL-RELATED"/>
    <property type="match status" value="1"/>
</dbReference>
<reference evidence="16" key="1">
    <citation type="journal article" date="2021" name="Open Biol.">
        <title>Shared evolutionary footprints suggest mitochondrial oxidative damage underlies multiple complex I losses in fungi.</title>
        <authorList>
            <person name="Schikora-Tamarit M.A."/>
            <person name="Marcet-Houben M."/>
            <person name="Nosek J."/>
            <person name="Gabaldon T."/>
        </authorList>
    </citation>
    <scope>NUCLEOTIDE SEQUENCE</scope>
    <source>
        <strain evidence="16">NCAIM Y.01608</strain>
    </source>
</reference>
<evidence type="ECO:0000256" key="8">
    <source>
        <dbReference type="ARBA" id="ARBA00023015"/>
    </source>
</evidence>
<evidence type="ECO:0000256" key="6">
    <source>
        <dbReference type="ARBA" id="ARBA00022723"/>
    </source>
</evidence>
<reference evidence="16" key="2">
    <citation type="submission" date="2021-01" db="EMBL/GenBank/DDBJ databases">
        <authorList>
            <person name="Schikora-Tamarit M.A."/>
        </authorList>
    </citation>
    <scope>NUCLEOTIDE SEQUENCE</scope>
    <source>
        <strain evidence="16">NCAIM Y.01608</strain>
    </source>
</reference>
<evidence type="ECO:0000313" key="17">
    <source>
        <dbReference type="Proteomes" id="UP000788993"/>
    </source>
</evidence>
<proteinExistence type="inferred from homology"/>
<feature type="binding site" evidence="12">
    <location>
        <position position="355"/>
    </location>
    <ligand>
        <name>Zn(2+)</name>
        <dbReference type="ChEBI" id="CHEBI:29105"/>
    </ligand>
</feature>
<feature type="coiled-coil region" evidence="13">
    <location>
        <begin position="288"/>
        <end position="315"/>
    </location>
</feature>
<dbReference type="GO" id="GO:0046872">
    <property type="term" value="F:metal ion binding"/>
    <property type="evidence" value="ECO:0007669"/>
    <property type="project" value="UniProtKB-KW"/>
</dbReference>
<keyword evidence="7 12" id="KW-0862">Zinc</keyword>
<evidence type="ECO:0000256" key="10">
    <source>
        <dbReference type="ARBA" id="ARBA00023163"/>
    </source>
</evidence>
<dbReference type="InterPro" id="IPR003000">
    <property type="entry name" value="Sirtuin"/>
</dbReference>
<feature type="compositionally biased region" description="Polar residues" evidence="14">
    <location>
        <begin position="529"/>
        <end position="538"/>
    </location>
</feature>
<dbReference type="InterPro" id="IPR026591">
    <property type="entry name" value="Sirtuin_cat_small_dom_sf"/>
</dbReference>
<dbReference type="PROSITE" id="PS50305">
    <property type="entry name" value="SIRTUIN"/>
    <property type="match status" value="1"/>
</dbReference>
<dbReference type="EMBL" id="JAEUBD010001178">
    <property type="protein sequence ID" value="KAH3664931.1"/>
    <property type="molecule type" value="Genomic_DNA"/>
</dbReference>
<evidence type="ECO:0000256" key="12">
    <source>
        <dbReference type="PROSITE-ProRule" id="PRU00236"/>
    </source>
</evidence>
<evidence type="ECO:0000256" key="1">
    <source>
        <dbReference type="ARBA" id="ARBA00001947"/>
    </source>
</evidence>
<evidence type="ECO:0000313" key="16">
    <source>
        <dbReference type="EMBL" id="KAH3664931.1"/>
    </source>
</evidence>
<feature type="region of interest" description="Disordered" evidence="14">
    <location>
        <begin position="514"/>
        <end position="538"/>
    </location>
</feature>
<dbReference type="PANTHER" id="PTHR11085:SF9">
    <property type="entry name" value="NAD-DEPENDENT PROTEIN DEACETYLASE SIRTUIN-1"/>
    <property type="match status" value="1"/>
</dbReference>
<dbReference type="AlphaFoldDB" id="A0A9P8P4L4"/>
<sequence length="538" mass="60900">MSLSASDGVNMPITPLQAADLPKRPRSPIIEAGGDSSDDIHKSKIPKLESSTPIDSSSEAEVSSEDSDTFMVDELALKEIDFEEADESEPPFDKMDYFDRDPLPLLTNIKITKNVCSYARSFLKLRGFVEFLEKTIPVDPSPQDILHVTGMLGYAPRYESRFYRNQDQTEEFMQKCILFLQKAMNRVLKIRTRLPSFHKIEHVKNALENAKNVLVLTGAGISTSLGIPDFRSSQGFYARMKHLGLDDPQDVFSLEVFKRSPEVFYSIAHMILPPEAAYTPLHGFIRLLQDKGKLLRNYTQNIDNLEANAGVLKEKIVQCHGSFATASCITCKYKVPGETLFGHLRRQEIAYCPFCENERKSLLAQLDKMEDEGVYSRKFEYVNSFGVMKPDITFFGEDLPEQFHTTIKSDIEKCDLLICIGTSLKVAPVSEIVNLVPNHVPQILINKDPIYHCEFDVDILGYCDHVITYLTGKELGWRINHKDFDKILNSGLELTVIDEAAGCYEVTDEETRKKLDAELAEHDEEDTQASEQQNSVEK</sequence>
<evidence type="ECO:0000256" key="7">
    <source>
        <dbReference type="ARBA" id="ARBA00022833"/>
    </source>
</evidence>
<evidence type="ECO:0000256" key="3">
    <source>
        <dbReference type="ARBA" id="ARBA00006924"/>
    </source>
</evidence>
<evidence type="ECO:0000256" key="11">
    <source>
        <dbReference type="ARBA" id="ARBA00023242"/>
    </source>
</evidence>
<dbReference type="InterPro" id="IPR050134">
    <property type="entry name" value="NAD-dep_sirtuin_deacylases"/>
</dbReference>
<name>A0A9P8P4L4_9ASCO</name>
<evidence type="ECO:0000256" key="14">
    <source>
        <dbReference type="SAM" id="MobiDB-lite"/>
    </source>
</evidence>
<feature type="binding site" evidence="12">
    <location>
        <position position="352"/>
    </location>
    <ligand>
        <name>Zn(2+)</name>
        <dbReference type="ChEBI" id="CHEBI:29105"/>
    </ligand>
</feature>
<dbReference type="Gene3D" id="3.30.1600.10">
    <property type="entry name" value="SIR2/SIRT2 'Small Domain"/>
    <property type="match status" value="1"/>
</dbReference>
<dbReference type="InterPro" id="IPR029035">
    <property type="entry name" value="DHS-like_NAD/FAD-binding_dom"/>
</dbReference>
<dbReference type="GO" id="GO:0046970">
    <property type="term" value="F:histone H4K16 deacetylase activity, NAD-dependent"/>
    <property type="evidence" value="ECO:0007669"/>
    <property type="project" value="TreeGrafter"/>
</dbReference>
<dbReference type="Gene3D" id="1.20.120.1710">
    <property type="match status" value="1"/>
</dbReference>
<feature type="region of interest" description="Disordered" evidence="14">
    <location>
        <begin position="1"/>
        <end position="68"/>
    </location>
</feature>
<keyword evidence="10" id="KW-0804">Transcription</keyword>
<keyword evidence="11" id="KW-0539">Nucleus</keyword>
<comment type="cofactor">
    <cofactor evidence="1">
        <name>Zn(2+)</name>
        <dbReference type="ChEBI" id="CHEBI:29105"/>
    </cofactor>
</comment>
<comment type="caution">
    <text evidence="16">The sequence shown here is derived from an EMBL/GenBank/DDBJ whole genome shotgun (WGS) entry which is preliminary data.</text>
</comment>
<accession>A0A9P8P4L4</accession>
<evidence type="ECO:0000256" key="4">
    <source>
        <dbReference type="ARBA" id="ARBA00022491"/>
    </source>
</evidence>
<evidence type="ECO:0000259" key="15">
    <source>
        <dbReference type="PROSITE" id="PS50305"/>
    </source>
</evidence>
<comment type="subcellular location">
    <subcellularLocation>
        <location evidence="2">Nucleus</location>
    </subcellularLocation>
</comment>
<dbReference type="Pfam" id="PF04574">
    <property type="entry name" value="DUF592"/>
    <property type="match status" value="1"/>
</dbReference>
<keyword evidence="8" id="KW-0805">Transcription regulation</keyword>
<feature type="active site" description="Proton acceptor" evidence="12">
    <location>
        <position position="320"/>
    </location>
</feature>
<keyword evidence="9" id="KW-0520">NAD</keyword>
<evidence type="ECO:0000256" key="2">
    <source>
        <dbReference type="ARBA" id="ARBA00004123"/>
    </source>
</evidence>
<organism evidence="16 17">
    <name type="scientific">Ogataea polymorpha</name>
    <dbReference type="NCBI Taxonomy" id="460523"/>
    <lineage>
        <taxon>Eukaryota</taxon>
        <taxon>Fungi</taxon>
        <taxon>Dikarya</taxon>
        <taxon>Ascomycota</taxon>
        <taxon>Saccharomycotina</taxon>
        <taxon>Pichiomycetes</taxon>
        <taxon>Pichiales</taxon>
        <taxon>Pichiaceae</taxon>
        <taxon>Ogataea</taxon>
    </lineage>
</organism>
<feature type="binding site" evidence="12">
    <location>
        <position position="328"/>
    </location>
    <ligand>
        <name>Zn(2+)</name>
        <dbReference type="ChEBI" id="CHEBI:29105"/>
    </ligand>
</feature>
<dbReference type="Gene3D" id="3.40.50.1220">
    <property type="entry name" value="TPP-binding domain"/>
    <property type="match status" value="1"/>
</dbReference>
<keyword evidence="4" id="KW-0678">Repressor</keyword>
<dbReference type="GO" id="GO:0070403">
    <property type="term" value="F:NAD+ binding"/>
    <property type="evidence" value="ECO:0007669"/>
    <property type="project" value="InterPro"/>
</dbReference>
<keyword evidence="17" id="KW-1185">Reference proteome</keyword>
<dbReference type="Proteomes" id="UP000788993">
    <property type="component" value="Unassembled WGS sequence"/>
</dbReference>
<comment type="similarity">
    <text evidence="3">Belongs to the sirtuin family. Class I subfamily.</text>
</comment>
<keyword evidence="13" id="KW-0175">Coiled coil</keyword>
<dbReference type="SUPFAM" id="SSF52467">
    <property type="entry name" value="DHS-like NAD/FAD-binding domain"/>
    <property type="match status" value="1"/>
</dbReference>
<dbReference type="InterPro" id="IPR007654">
    <property type="entry name" value="NAD-dep_histone_deAcase_SIR2_N"/>
</dbReference>
<dbReference type="InterPro" id="IPR026590">
    <property type="entry name" value="Ssirtuin_cat_dom"/>
</dbReference>
<evidence type="ECO:0000256" key="13">
    <source>
        <dbReference type="SAM" id="Coils"/>
    </source>
</evidence>
<evidence type="ECO:0000256" key="9">
    <source>
        <dbReference type="ARBA" id="ARBA00023027"/>
    </source>
</evidence>
<gene>
    <name evidence="16" type="ORF">OGATHE_003746</name>
</gene>
<keyword evidence="5" id="KW-0808">Transferase</keyword>
<dbReference type="Pfam" id="PF02146">
    <property type="entry name" value="SIR2"/>
    <property type="match status" value="1"/>
</dbReference>
<feature type="binding site" evidence="12">
    <location>
        <position position="331"/>
    </location>
    <ligand>
        <name>Zn(2+)</name>
        <dbReference type="ChEBI" id="CHEBI:29105"/>
    </ligand>
</feature>
<evidence type="ECO:0000256" key="5">
    <source>
        <dbReference type="ARBA" id="ARBA00022679"/>
    </source>
</evidence>
<protein>
    <recommendedName>
        <fullName evidence="15">Deacetylase sirtuin-type domain-containing protein</fullName>
    </recommendedName>
</protein>
<feature type="domain" description="Deacetylase sirtuin-type" evidence="15">
    <location>
        <begin position="193"/>
        <end position="478"/>
    </location>
</feature>
<keyword evidence="6 12" id="KW-0479">Metal-binding</keyword>
<dbReference type="GO" id="GO:0005634">
    <property type="term" value="C:nucleus"/>
    <property type="evidence" value="ECO:0007669"/>
    <property type="project" value="UniProtKB-SubCell"/>
</dbReference>